<evidence type="ECO:0000313" key="3">
    <source>
        <dbReference type="Proteomes" id="UP000797356"/>
    </source>
</evidence>
<name>A0A8K0MWK3_COCNU</name>
<evidence type="ECO:0000256" key="1">
    <source>
        <dbReference type="SAM" id="MobiDB-lite"/>
    </source>
</evidence>
<sequence length="167" mass="17916">MLPVSPLRGSNEDEADGEVGGLVGDFSGDILLEDINFDDLFMWFDDGEILPDLEVDPAEIFAEFSKGGEEDSSGLAMAVESPVGSHGGGQQKGPLEKEMKVQKDLSQREEVIDATTREDPGTMAAEIGSPSSEENRGRKSSAVATKNSQKKRKVKVGVLKGCWPPYA</sequence>
<protein>
    <submittedName>
        <fullName evidence="2">Putative transcription factor GLK1</fullName>
    </submittedName>
</protein>
<dbReference type="OrthoDB" id="60033at2759"/>
<evidence type="ECO:0000313" key="2">
    <source>
        <dbReference type="EMBL" id="KAG1330468.1"/>
    </source>
</evidence>
<dbReference type="EMBL" id="CM017873">
    <property type="protein sequence ID" value="KAG1330468.1"/>
    <property type="molecule type" value="Genomic_DNA"/>
</dbReference>
<gene>
    <name evidence="2" type="ORF">COCNU_02G004360</name>
</gene>
<feature type="compositionally biased region" description="Basic and acidic residues" evidence="1">
    <location>
        <begin position="94"/>
        <end position="120"/>
    </location>
</feature>
<feature type="region of interest" description="Disordered" evidence="1">
    <location>
        <begin position="66"/>
        <end position="152"/>
    </location>
</feature>
<dbReference type="AlphaFoldDB" id="A0A8K0MWK3"/>
<dbReference type="Proteomes" id="UP000797356">
    <property type="component" value="Chromosome 2"/>
</dbReference>
<proteinExistence type="predicted"/>
<reference evidence="2" key="1">
    <citation type="journal article" date="2017" name="Gigascience">
        <title>The genome draft of coconut (Cocos nucifera).</title>
        <authorList>
            <person name="Xiao Y."/>
            <person name="Xu P."/>
            <person name="Fan H."/>
            <person name="Baudouin L."/>
            <person name="Xia W."/>
            <person name="Bocs S."/>
            <person name="Xu J."/>
            <person name="Li Q."/>
            <person name="Guo A."/>
            <person name="Zhou L."/>
            <person name="Li J."/>
            <person name="Wu Y."/>
            <person name="Ma Z."/>
            <person name="Armero A."/>
            <person name="Issali A.E."/>
            <person name="Liu N."/>
            <person name="Peng M."/>
            <person name="Yang Y."/>
        </authorList>
    </citation>
    <scope>NUCLEOTIDE SEQUENCE</scope>
    <source>
        <tissue evidence="2">Spear leaf of Hainan Tall coconut</tissue>
    </source>
</reference>
<reference evidence="2" key="2">
    <citation type="submission" date="2019-07" db="EMBL/GenBank/DDBJ databases">
        <authorList>
            <person name="Yang Y."/>
            <person name="Bocs S."/>
            <person name="Baudouin L."/>
        </authorList>
    </citation>
    <scope>NUCLEOTIDE SEQUENCE</scope>
    <source>
        <tissue evidence="2">Spear leaf of Hainan Tall coconut</tissue>
    </source>
</reference>
<feature type="region of interest" description="Disordered" evidence="1">
    <location>
        <begin position="1"/>
        <end position="20"/>
    </location>
</feature>
<keyword evidence="3" id="KW-1185">Reference proteome</keyword>
<accession>A0A8K0MWK3</accession>
<comment type="caution">
    <text evidence="2">The sequence shown here is derived from an EMBL/GenBank/DDBJ whole genome shotgun (WGS) entry which is preliminary data.</text>
</comment>
<organism evidence="2 3">
    <name type="scientific">Cocos nucifera</name>
    <name type="common">Coconut palm</name>
    <dbReference type="NCBI Taxonomy" id="13894"/>
    <lineage>
        <taxon>Eukaryota</taxon>
        <taxon>Viridiplantae</taxon>
        <taxon>Streptophyta</taxon>
        <taxon>Embryophyta</taxon>
        <taxon>Tracheophyta</taxon>
        <taxon>Spermatophyta</taxon>
        <taxon>Magnoliopsida</taxon>
        <taxon>Liliopsida</taxon>
        <taxon>Arecaceae</taxon>
        <taxon>Arecoideae</taxon>
        <taxon>Cocoseae</taxon>
        <taxon>Attaleinae</taxon>
        <taxon>Cocos</taxon>
    </lineage>
</organism>